<reference evidence="2 3" key="1">
    <citation type="journal article" date="2016" name="Fungal Biol.">
        <title>The genome of Xylona heveae provides a window into fungal endophytism.</title>
        <authorList>
            <person name="Gazis R."/>
            <person name="Kuo A."/>
            <person name="Riley R."/>
            <person name="LaButti K."/>
            <person name="Lipzen A."/>
            <person name="Lin J."/>
            <person name="Amirebrahimi M."/>
            <person name="Hesse C.N."/>
            <person name="Spatafora J.W."/>
            <person name="Henrissat B."/>
            <person name="Hainaut M."/>
            <person name="Grigoriev I.V."/>
            <person name="Hibbett D.S."/>
        </authorList>
    </citation>
    <scope>NUCLEOTIDE SEQUENCE [LARGE SCALE GENOMIC DNA]</scope>
    <source>
        <strain evidence="2 3">TC161</strain>
    </source>
</reference>
<dbReference type="AlphaFoldDB" id="A0A165HG74"/>
<dbReference type="OrthoDB" id="5333304at2759"/>
<feature type="region of interest" description="Disordered" evidence="1">
    <location>
        <begin position="47"/>
        <end position="89"/>
    </location>
</feature>
<feature type="compositionally biased region" description="Low complexity" evidence="1">
    <location>
        <begin position="424"/>
        <end position="437"/>
    </location>
</feature>
<feature type="region of interest" description="Disordered" evidence="1">
    <location>
        <begin position="422"/>
        <end position="494"/>
    </location>
</feature>
<feature type="compositionally biased region" description="Low complexity" evidence="1">
    <location>
        <begin position="540"/>
        <end position="553"/>
    </location>
</feature>
<dbReference type="GeneID" id="28896130"/>
<organism evidence="2 3">
    <name type="scientific">Xylona heveae (strain CBS 132557 / TC161)</name>
    <dbReference type="NCBI Taxonomy" id="1328760"/>
    <lineage>
        <taxon>Eukaryota</taxon>
        <taxon>Fungi</taxon>
        <taxon>Dikarya</taxon>
        <taxon>Ascomycota</taxon>
        <taxon>Pezizomycotina</taxon>
        <taxon>Xylonomycetes</taxon>
        <taxon>Xylonales</taxon>
        <taxon>Xylonaceae</taxon>
        <taxon>Xylona</taxon>
    </lineage>
</organism>
<proteinExistence type="predicted"/>
<gene>
    <name evidence="2" type="ORF">L228DRAFT_238028</name>
</gene>
<evidence type="ECO:0000313" key="2">
    <source>
        <dbReference type="EMBL" id="KZF23461.1"/>
    </source>
</evidence>
<protein>
    <submittedName>
        <fullName evidence="2">Uncharacterized protein</fullName>
    </submittedName>
</protein>
<feature type="region of interest" description="Disordered" evidence="1">
    <location>
        <begin position="295"/>
        <end position="386"/>
    </location>
</feature>
<evidence type="ECO:0000313" key="3">
    <source>
        <dbReference type="Proteomes" id="UP000076632"/>
    </source>
</evidence>
<dbReference type="Proteomes" id="UP000076632">
    <property type="component" value="Unassembled WGS sequence"/>
</dbReference>
<feature type="region of interest" description="Disordered" evidence="1">
    <location>
        <begin position="391"/>
        <end position="410"/>
    </location>
</feature>
<dbReference type="InParanoid" id="A0A165HG74"/>
<sequence>MATPMVGSVQFHGPKLTDRELREALEYDKILSLRDDVFSGRHPRLKVPVALNGKPGPRPVHSPTLSSPRSEAAKDQSATTPAAPVENRNAIVPVPVPVQPLPLQQKPLQPNGIPRHAPIPQAAPASRPSVSGIDPVLLTKSDDLVRAEIQLKRQRIERVLREQLDNRRAESRHKDASSGAQDLDLSDILAKAFELVTPLSETTLKCPETGAADSSDSFDENSFYSSRVNTPMGTSEGSRASFAHDQQGQPMELDSLDADVYPVDSHKTAKATRPEFSPYRVPDAANSLNHRIDDARNLPHAPLPSNAQSMRKLPEQQIDTQEMRDSPDEEEYSPPEPIPAADLRDSPRTTIHHGPSQGYQPQNERREPAHIPLPPSPNTGMHIVSNNVRSPVAPQPARISPLAMNKPPPFVQNQRQLVPAQNGHAIASSSQHAAQQSPETGHGPLLSQKRRRAAVAGEEREGRVVSRRAVESPEPRIKEEPISPPPFTHRTDLRQVVDYRGRQRESPGHDEYSMRDPSHGRYYIRESDHALPSPHYEIQSPSSPVPVRVSSRTSLRRPVRDEQDLRRVASIQYARQPPSPPLYPVQYPSNTSRSARATSHALVERIADEPPRYYRESVRPVAAHNIRDRSRSPQPVRERYASVVQVPPPPPPMARPPRRIIVDQHGREYYVAPNPMEMRHSVAPPSRHSNAPIYYDEPSSRDRIIRVPLADAEAYEDGGYVHRMGPPVGLPRHYAEPIESEAPSYRVYRQRDYSVRPAEQSSLREVAPREADYIEPRATGRADDVTGRRVIRTHSVVPGGNARYEVAPEYASRLQSVRPEPEYAAGLSHRREAPAPRIIREASVRVDDGRRYAEYVPDEERFHYMSHTQQPPTQARRYVEEPVLAGYGREMVPDTAGAGSGHVYRY</sequence>
<dbReference type="EMBL" id="KV407457">
    <property type="protein sequence ID" value="KZF23461.1"/>
    <property type="molecule type" value="Genomic_DNA"/>
</dbReference>
<dbReference type="RefSeq" id="XP_018189016.1">
    <property type="nucleotide sequence ID" value="XM_018330993.1"/>
</dbReference>
<keyword evidence="3" id="KW-1185">Reference proteome</keyword>
<name>A0A165HG74_XYLHT</name>
<accession>A0A165HG74</accession>
<dbReference type="OMA" id="YVQEMPP"/>
<evidence type="ECO:0000256" key="1">
    <source>
        <dbReference type="SAM" id="MobiDB-lite"/>
    </source>
</evidence>
<dbReference type="STRING" id="1328760.A0A165HG74"/>
<feature type="region of interest" description="Disordered" evidence="1">
    <location>
        <begin position="532"/>
        <end position="559"/>
    </location>
</feature>
<feature type="compositionally biased region" description="Basic and acidic residues" evidence="1">
    <location>
        <begin position="457"/>
        <end position="481"/>
    </location>
</feature>